<reference evidence="1 2" key="1">
    <citation type="submission" date="2023-03" db="EMBL/GenBank/DDBJ databases">
        <title>Bacillus Genome Sequencing.</title>
        <authorList>
            <person name="Dunlap C."/>
        </authorList>
    </citation>
    <scope>NUCLEOTIDE SEQUENCE [LARGE SCALE GENOMIC DNA]</scope>
    <source>
        <strain evidence="1 2">NRS-1717</strain>
    </source>
</reference>
<gene>
    <name evidence="1" type="ORF">P9271_06755</name>
</gene>
<name>A0ABU6NV58_9BACI</name>
<dbReference type="EMBL" id="JARTFS010000005">
    <property type="protein sequence ID" value="MED4401032.1"/>
    <property type="molecule type" value="Genomic_DNA"/>
</dbReference>
<proteinExistence type="predicted"/>
<dbReference type="InterPro" id="IPR025029">
    <property type="entry name" value="DUF3918"/>
</dbReference>
<organism evidence="1 2">
    <name type="scientific">Metabacillus fastidiosus</name>
    <dbReference type="NCBI Taxonomy" id="1458"/>
    <lineage>
        <taxon>Bacteria</taxon>
        <taxon>Bacillati</taxon>
        <taxon>Bacillota</taxon>
        <taxon>Bacilli</taxon>
        <taxon>Bacillales</taxon>
        <taxon>Bacillaceae</taxon>
        <taxon>Metabacillus</taxon>
    </lineage>
</organism>
<protein>
    <submittedName>
        <fullName evidence="1">DUF3918 family protein</fullName>
    </submittedName>
</protein>
<dbReference type="GeneID" id="301143426"/>
<accession>A0ABU6NV58</accession>
<sequence length="43" mass="4902">MRRTITSLAAVGLGAAAYYYSRNNRTANRGMKRMTKRMTNIFS</sequence>
<dbReference type="Proteomes" id="UP001342826">
    <property type="component" value="Unassembled WGS sequence"/>
</dbReference>
<evidence type="ECO:0000313" key="1">
    <source>
        <dbReference type="EMBL" id="MED4401032.1"/>
    </source>
</evidence>
<keyword evidence="2" id="KW-1185">Reference proteome</keyword>
<dbReference type="RefSeq" id="WP_082800097.1">
    <property type="nucleotide sequence ID" value="NZ_JARSOS010000043.1"/>
</dbReference>
<evidence type="ECO:0000313" key="2">
    <source>
        <dbReference type="Proteomes" id="UP001342826"/>
    </source>
</evidence>
<dbReference type="Pfam" id="PF13056">
    <property type="entry name" value="DUF3918"/>
    <property type="match status" value="1"/>
</dbReference>
<comment type="caution">
    <text evidence="1">The sequence shown here is derived from an EMBL/GenBank/DDBJ whole genome shotgun (WGS) entry which is preliminary data.</text>
</comment>